<evidence type="ECO:0000313" key="1">
    <source>
        <dbReference type="EMBL" id="XAN17600.1"/>
    </source>
</evidence>
<accession>A0ABZ3G6C4</accession>
<dbReference type="Proteomes" id="UP001446337">
    <property type="component" value="Chromosome"/>
</dbReference>
<keyword evidence="2" id="KW-1185">Reference proteome</keyword>
<reference evidence="1 2" key="1">
    <citation type="submission" date="2024-05" db="EMBL/GenBank/DDBJ databases">
        <title>Achromobacter denitrificans. BP1, complete genome.</title>
        <authorList>
            <person name="Zhang B."/>
        </authorList>
    </citation>
    <scope>NUCLEOTIDE SEQUENCE [LARGE SCALE GENOMIC DNA]</scope>
    <source>
        <strain evidence="1 2">BP1</strain>
    </source>
</reference>
<evidence type="ECO:0000313" key="2">
    <source>
        <dbReference type="Proteomes" id="UP001446337"/>
    </source>
</evidence>
<organism evidence="1 2">
    <name type="scientific">Achromobacter denitrificans</name>
    <name type="common">Alcaligenes denitrificans</name>
    <dbReference type="NCBI Taxonomy" id="32002"/>
    <lineage>
        <taxon>Bacteria</taxon>
        <taxon>Pseudomonadati</taxon>
        <taxon>Pseudomonadota</taxon>
        <taxon>Betaproteobacteria</taxon>
        <taxon>Burkholderiales</taxon>
        <taxon>Alcaligenaceae</taxon>
        <taxon>Achromobacter</taxon>
    </lineage>
</organism>
<sequence length="129" mass="13630">MTDQDKTALLSKLRAPVASLPSQTRWPVLRAMSTNYTAGKHVWDALDAQACAKGAEEIKQLRAAISALASAPTSEPSDTELRIGVSATDQGATICIMRPHTDGTITVIYTETHPLGDSVGRAALARGSK</sequence>
<gene>
    <name evidence="1" type="ORF">AAIK43_06100</name>
</gene>
<proteinExistence type="predicted"/>
<dbReference type="EMBL" id="CP154792">
    <property type="protein sequence ID" value="XAN17600.1"/>
    <property type="molecule type" value="Genomic_DNA"/>
</dbReference>
<protein>
    <submittedName>
        <fullName evidence="1">Uncharacterized protein</fullName>
    </submittedName>
</protein>
<name>A0ABZ3G6C4_ACHDE</name>
<dbReference type="RefSeq" id="WP_343499208.1">
    <property type="nucleotide sequence ID" value="NZ_CP154792.1"/>
</dbReference>